<feature type="non-terminal residue" evidence="1">
    <location>
        <position position="1"/>
    </location>
</feature>
<dbReference type="Proteomes" id="UP000789702">
    <property type="component" value="Unassembled WGS sequence"/>
</dbReference>
<accession>A0ACA9NDQ5</accession>
<organism evidence="1 2">
    <name type="scientific">Dentiscutata heterogama</name>
    <dbReference type="NCBI Taxonomy" id="1316150"/>
    <lineage>
        <taxon>Eukaryota</taxon>
        <taxon>Fungi</taxon>
        <taxon>Fungi incertae sedis</taxon>
        <taxon>Mucoromycota</taxon>
        <taxon>Glomeromycotina</taxon>
        <taxon>Glomeromycetes</taxon>
        <taxon>Diversisporales</taxon>
        <taxon>Gigasporaceae</taxon>
        <taxon>Dentiscutata</taxon>
    </lineage>
</organism>
<name>A0ACA9NDQ5_9GLOM</name>
<evidence type="ECO:0000313" key="1">
    <source>
        <dbReference type="EMBL" id="CAG8649639.1"/>
    </source>
</evidence>
<comment type="caution">
    <text evidence="1">The sequence shown here is derived from an EMBL/GenBank/DDBJ whole genome shotgun (WGS) entry which is preliminary data.</text>
</comment>
<dbReference type="EMBL" id="CAJVPU010015910">
    <property type="protein sequence ID" value="CAG8649639.1"/>
    <property type="molecule type" value="Genomic_DNA"/>
</dbReference>
<sequence>IMANKNMYKIEDIGLSLLFDNDNEISLFPVTENLQLSFVPLNKNIFNTFELDDLELYFVSNNDNRSNLFTEILDNNGQLITEEDNSLTDSKNEVDDIYDMEKDLYLLTKEKCFLDWDEVKK</sequence>
<gene>
    <name evidence="1" type="ORF">DHETER_LOCUS9231</name>
</gene>
<evidence type="ECO:0000313" key="2">
    <source>
        <dbReference type="Proteomes" id="UP000789702"/>
    </source>
</evidence>
<proteinExistence type="predicted"/>
<protein>
    <submittedName>
        <fullName evidence="1">14938_t:CDS:1</fullName>
    </submittedName>
</protein>
<keyword evidence="2" id="KW-1185">Reference proteome</keyword>
<reference evidence="1" key="1">
    <citation type="submission" date="2021-06" db="EMBL/GenBank/DDBJ databases">
        <authorList>
            <person name="Kallberg Y."/>
            <person name="Tangrot J."/>
            <person name="Rosling A."/>
        </authorList>
    </citation>
    <scope>NUCLEOTIDE SEQUENCE</scope>
    <source>
        <strain evidence="1">IL203A</strain>
    </source>
</reference>